<name>A0A9W4SRC0_9GLOM</name>
<dbReference type="AlphaFoldDB" id="A0A9W4SRC0"/>
<keyword evidence="2" id="KW-1185">Reference proteome</keyword>
<proteinExistence type="predicted"/>
<comment type="caution">
    <text evidence="1">The sequence shown here is derived from an EMBL/GenBank/DDBJ whole genome shotgun (WGS) entry which is preliminary data.</text>
</comment>
<sequence>MIFQEVITVITIENLQIRRNNILLRSILVLNNKLQKMCTKNK</sequence>
<organism evidence="1 2">
    <name type="scientific">Funneliformis geosporum</name>
    <dbReference type="NCBI Taxonomy" id="1117311"/>
    <lineage>
        <taxon>Eukaryota</taxon>
        <taxon>Fungi</taxon>
        <taxon>Fungi incertae sedis</taxon>
        <taxon>Mucoromycota</taxon>
        <taxon>Glomeromycotina</taxon>
        <taxon>Glomeromycetes</taxon>
        <taxon>Glomerales</taxon>
        <taxon>Glomeraceae</taxon>
        <taxon>Funneliformis</taxon>
    </lineage>
</organism>
<evidence type="ECO:0000313" key="2">
    <source>
        <dbReference type="Proteomes" id="UP001153678"/>
    </source>
</evidence>
<evidence type="ECO:0000313" key="1">
    <source>
        <dbReference type="EMBL" id="CAI2178781.1"/>
    </source>
</evidence>
<protein>
    <submittedName>
        <fullName evidence="1">14903_t:CDS:1</fullName>
    </submittedName>
</protein>
<dbReference type="EMBL" id="CAMKVN010001918">
    <property type="protein sequence ID" value="CAI2178781.1"/>
    <property type="molecule type" value="Genomic_DNA"/>
</dbReference>
<reference evidence="1" key="1">
    <citation type="submission" date="2022-08" db="EMBL/GenBank/DDBJ databases">
        <authorList>
            <person name="Kallberg Y."/>
            <person name="Tangrot J."/>
            <person name="Rosling A."/>
        </authorList>
    </citation>
    <scope>NUCLEOTIDE SEQUENCE</scope>
    <source>
        <strain evidence="1">Wild A</strain>
    </source>
</reference>
<dbReference type="Proteomes" id="UP001153678">
    <property type="component" value="Unassembled WGS sequence"/>
</dbReference>
<accession>A0A9W4SRC0</accession>
<gene>
    <name evidence="1" type="ORF">FWILDA_LOCUS8759</name>
</gene>